<proteinExistence type="inferred from homology"/>
<dbReference type="UniPathway" id="UPA00277">
    <property type="reaction ID" value="UER00407"/>
</dbReference>
<evidence type="ECO:0000256" key="16">
    <source>
        <dbReference type="ARBA" id="ARBA00047880"/>
    </source>
</evidence>
<evidence type="ECO:0000256" key="13">
    <source>
        <dbReference type="ARBA" id="ARBA00022827"/>
    </source>
</evidence>
<reference evidence="19 20" key="1">
    <citation type="submission" date="2018-06" db="EMBL/GenBank/DDBJ databases">
        <authorList>
            <consortium name="Pathogen Informatics"/>
            <person name="Doyle S."/>
        </authorList>
    </citation>
    <scope>NUCLEOTIDE SEQUENCE [LARGE SCALE GENOMIC DNA]</scope>
    <source>
        <strain evidence="19 20">NCTC9617</strain>
    </source>
</reference>
<dbReference type="AlphaFoldDB" id="A0A378FYH2"/>
<dbReference type="Proteomes" id="UP000255167">
    <property type="component" value="Unassembled WGS sequence"/>
</dbReference>
<evidence type="ECO:0000256" key="11">
    <source>
        <dbReference type="ARBA" id="ARBA00022695"/>
    </source>
</evidence>
<keyword evidence="19" id="KW-0418">Kinase</keyword>
<dbReference type="GO" id="GO:0009398">
    <property type="term" value="P:FMN biosynthetic process"/>
    <property type="evidence" value="ECO:0007669"/>
    <property type="project" value="TreeGrafter"/>
</dbReference>
<keyword evidence="8" id="KW-0285">Flavoprotein</keyword>
<evidence type="ECO:0000259" key="18">
    <source>
        <dbReference type="Pfam" id="PF06574"/>
    </source>
</evidence>
<evidence type="ECO:0000256" key="5">
    <source>
        <dbReference type="ARBA" id="ARBA00012105"/>
    </source>
</evidence>
<comment type="pathway">
    <text evidence="3">Cofactor biosynthesis; FMN biosynthesis; FMN from riboflavin (ATP route): step 1/1.</text>
</comment>
<dbReference type="Pfam" id="PF06574">
    <property type="entry name" value="FAD_syn"/>
    <property type="match status" value="1"/>
</dbReference>
<evidence type="ECO:0000256" key="1">
    <source>
        <dbReference type="ARBA" id="ARBA00002121"/>
    </source>
</evidence>
<evidence type="ECO:0000256" key="3">
    <source>
        <dbReference type="ARBA" id="ARBA00005201"/>
    </source>
</evidence>
<evidence type="ECO:0000256" key="10">
    <source>
        <dbReference type="ARBA" id="ARBA00022679"/>
    </source>
</evidence>
<evidence type="ECO:0000313" key="19">
    <source>
        <dbReference type="EMBL" id="STW48869.1"/>
    </source>
</evidence>
<keyword evidence="12" id="KW-0547">Nucleotide-binding</keyword>
<dbReference type="GO" id="GO:0008531">
    <property type="term" value="F:riboflavin kinase activity"/>
    <property type="evidence" value="ECO:0007669"/>
    <property type="project" value="UniProtKB-EC"/>
</dbReference>
<dbReference type="PANTHER" id="PTHR22749:SF6">
    <property type="entry name" value="RIBOFLAVIN KINASE"/>
    <property type="match status" value="1"/>
</dbReference>
<dbReference type="Gene3D" id="3.40.50.620">
    <property type="entry name" value="HUPs"/>
    <property type="match status" value="1"/>
</dbReference>
<evidence type="ECO:0000313" key="20">
    <source>
        <dbReference type="Proteomes" id="UP000255167"/>
    </source>
</evidence>
<comment type="pathway">
    <text evidence="2">Cofactor biosynthesis; FAD biosynthesis; FAD from FMN: step 1/1.</text>
</comment>
<evidence type="ECO:0000256" key="7">
    <source>
        <dbReference type="ARBA" id="ARBA00018483"/>
    </source>
</evidence>
<dbReference type="InterPro" id="IPR015864">
    <property type="entry name" value="FAD_synthase"/>
</dbReference>
<comment type="similarity">
    <text evidence="4">Belongs to the RibF family.</text>
</comment>
<dbReference type="SUPFAM" id="SSF52374">
    <property type="entry name" value="Nucleotidylyl transferase"/>
    <property type="match status" value="1"/>
</dbReference>
<dbReference type="EC" id="2.7.1.26" evidence="5"/>
<dbReference type="InterPro" id="IPR004821">
    <property type="entry name" value="Cyt_trans-like"/>
</dbReference>
<dbReference type="GO" id="GO:0006747">
    <property type="term" value="P:FAD biosynthetic process"/>
    <property type="evidence" value="ECO:0007669"/>
    <property type="project" value="UniProtKB-UniPathway"/>
</dbReference>
<dbReference type="EC" id="2.7.7.2" evidence="6"/>
<keyword evidence="10 19" id="KW-0808">Transferase</keyword>
<name>A0A378FYH2_KLEPN</name>
<keyword evidence="13" id="KW-0274">FAD</keyword>
<gene>
    <name evidence="19" type="primary">ribF</name>
    <name evidence="19" type="ORF">NCTC9617_05481</name>
</gene>
<dbReference type="PANTHER" id="PTHR22749">
    <property type="entry name" value="RIBOFLAVIN KINASE/FMN ADENYLYLTRANSFERASE"/>
    <property type="match status" value="1"/>
</dbReference>
<dbReference type="GO" id="GO:0009231">
    <property type="term" value="P:riboflavin biosynthetic process"/>
    <property type="evidence" value="ECO:0007669"/>
    <property type="project" value="InterPro"/>
</dbReference>
<dbReference type="InterPro" id="IPR014729">
    <property type="entry name" value="Rossmann-like_a/b/a_fold"/>
</dbReference>
<evidence type="ECO:0000256" key="4">
    <source>
        <dbReference type="ARBA" id="ARBA00010214"/>
    </source>
</evidence>
<organism evidence="19 20">
    <name type="scientific">Klebsiella pneumoniae</name>
    <dbReference type="NCBI Taxonomy" id="573"/>
    <lineage>
        <taxon>Bacteria</taxon>
        <taxon>Pseudomonadati</taxon>
        <taxon>Pseudomonadota</taxon>
        <taxon>Gammaproteobacteria</taxon>
        <taxon>Enterobacterales</taxon>
        <taxon>Enterobacteriaceae</taxon>
        <taxon>Klebsiella/Raoultella group</taxon>
        <taxon>Klebsiella</taxon>
        <taxon>Klebsiella pneumoniae complex</taxon>
    </lineage>
</organism>
<dbReference type="NCBIfam" id="TIGR00125">
    <property type="entry name" value="cyt_tran_rel"/>
    <property type="match status" value="1"/>
</dbReference>
<sequence length="199" mass="22481">MKLIRGIHNLSQAPHGCVLTIGNFDGVHRGHQALLQRLREEGRQRGLPVVVMIFEPQPLELFAADKAPARLTRLREKLGYLAESGVDYVLCVRFDRRFAALTAQDFISELLVRRLGVQFLAVGDDFRFGAVAWGISCYYKRRERNMASTSPAPRPSAKAGCESAARRYARRWPMTISCWRRRCSAIRLASPDASCMVMN</sequence>
<dbReference type="GO" id="GO:0003919">
    <property type="term" value="F:FMN adenylyltransferase activity"/>
    <property type="evidence" value="ECO:0007669"/>
    <property type="project" value="UniProtKB-EC"/>
</dbReference>
<evidence type="ECO:0000256" key="2">
    <source>
        <dbReference type="ARBA" id="ARBA00004726"/>
    </source>
</evidence>
<comment type="catalytic activity">
    <reaction evidence="17">
        <text>FMN + ATP + H(+) = FAD + diphosphate</text>
        <dbReference type="Rhea" id="RHEA:17237"/>
        <dbReference type="ChEBI" id="CHEBI:15378"/>
        <dbReference type="ChEBI" id="CHEBI:30616"/>
        <dbReference type="ChEBI" id="CHEBI:33019"/>
        <dbReference type="ChEBI" id="CHEBI:57692"/>
        <dbReference type="ChEBI" id="CHEBI:58210"/>
        <dbReference type="EC" id="2.7.7.2"/>
    </reaction>
</comment>
<evidence type="ECO:0000256" key="17">
    <source>
        <dbReference type="ARBA" id="ARBA00049494"/>
    </source>
</evidence>
<evidence type="ECO:0000256" key="6">
    <source>
        <dbReference type="ARBA" id="ARBA00012393"/>
    </source>
</evidence>
<dbReference type="CDD" id="cd02064">
    <property type="entry name" value="FAD_synthetase_N"/>
    <property type="match status" value="1"/>
</dbReference>
<keyword evidence="14" id="KW-0067">ATP-binding</keyword>
<dbReference type="EMBL" id="UGNC01000005">
    <property type="protein sequence ID" value="STW48869.1"/>
    <property type="molecule type" value="Genomic_DNA"/>
</dbReference>
<comment type="function">
    <text evidence="1">Catalyzes the phosphorylation of riboflavin to FMN followed by the adenylation of FMN to FAD.</text>
</comment>
<dbReference type="GO" id="GO:0005524">
    <property type="term" value="F:ATP binding"/>
    <property type="evidence" value="ECO:0007669"/>
    <property type="project" value="UniProtKB-KW"/>
</dbReference>
<dbReference type="InterPro" id="IPR023468">
    <property type="entry name" value="Riboflavin_kinase"/>
</dbReference>
<accession>A0A378FYH2</accession>
<evidence type="ECO:0000256" key="15">
    <source>
        <dbReference type="ARBA" id="ARBA00032176"/>
    </source>
</evidence>
<evidence type="ECO:0000256" key="9">
    <source>
        <dbReference type="ARBA" id="ARBA00022643"/>
    </source>
</evidence>
<dbReference type="FunFam" id="3.40.50.620:FF:000021">
    <property type="entry name" value="Riboflavin biosynthesis protein"/>
    <property type="match status" value="1"/>
</dbReference>
<protein>
    <recommendedName>
        <fullName evidence="7">Bifunctional riboflavin kinase/FMN adenylyltransferase</fullName>
        <ecNumber evidence="5">2.7.1.26</ecNumber>
        <ecNumber evidence="6">2.7.7.2</ecNumber>
    </recommendedName>
    <alternativeName>
        <fullName evidence="15">Riboflavin biosynthesis protein RibF</fullName>
    </alternativeName>
</protein>
<evidence type="ECO:0000256" key="12">
    <source>
        <dbReference type="ARBA" id="ARBA00022741"/>
    </source>
</evidence>
<feature type="domain" description="FAD synthetase" evidence="18">
    <location>
        <begin position="12"/>
        <end position="132"/>
    </location>
</feature>
<keyword evidence="11 19" id="KW-0548">Nucleotidyltransferase</keyword>
<comment type="catalytic activity">
    <reaction evidence="16">
        <text>riboflavin + ATP = FMN + ADP + H(+)</text>
        <dbReference type="Rhea" id="RHEA:14357"/>
        <dbReference type="ChEBI" id="CHEBI:15378"/>
        <dbReference type="ChEBI" id="CHEBI:30616"/>
        <dbReference type="ChEBI" id="CHEBI:57986"/>
        <dbReference type="ChEBI" id="CHEBI:58210"/>
        <dbReference type="ChEBI" id="CHEBI:456216"/>
        <dbReference type="EC" id="2.7.1.26"/>
    </reaction>
</comment>
<keyword evidence="9" id="KW-0288">FMN</keyword>
<evidence type="ECO:0000256" key="8">
    <source>
        <dbReference type="ARBA" id="ARBA00022630"/>
    </source>
</evidence>
<evidence type="ECO:0000256" key="14">
    <source>
        <dbReference type="ARBA" id="ARBA00022840"/>
    </source>
</evidence>